<keyword evidence="5 7" id="KW-1133">Transmembrane helix</keyword>
<dbReference type="PANTHER" id="PTHR30193:SF37">
    <property type="entry name" value="INNER MEMBRANE ABC TRANSPORTER PERMEASE PROTEIN YCJO"/>
    <property type="match status" value="1"/>
</dbReference>
<dbReference type="Gene3D" id="1.10.3720.10">
    <property type="entry name" value="MetI-like"/>
    <property type="match status" value="1"/>
</dbReference>
<gene>
    <name evidence="10" type="ORF">GCM10009867_05700</name>
</gene>
<evidence type="ECO:0000313" key="11">
    <source>
        <dbReference type="Proteomes" id="UP001501326"/>
    </source>
</evidence>
<keyword evidence="4 7" id="KW-0812">Transmembrane</keyword>
<sequence>MRRGTNSAKAAEARSGWLFITPMIVILGLFLVFPILIAFWVSISDWAGRGSPLAGTVNFVGADNYKQLIGEDSLARSDFATSIRNNFYYVLLVVPIQTVLALALALLLNQRRLKGLSFFRTAYYFPSVTSSVAIASVFLFLFAGAGTVNALLSFVGIKGPNWFADPRGIGHLVLNGIGIGKDGQGPASMTDNGFFSLTWWDWVSGPSIAMCTIIFLVIWVSAGGYMLLFLAALQSIPGDVYEAASIDGAGPIRTNWSVVIPQLKPTLFTVLTLGLIGTWQVFDQIYIMSKGNPGKTTLTPAFLAYDSSINNGEWGQGTAMSFILFGIILVMTGIQWLLLRDRDTPRRKPWKRGGGPATPGPVNPGPQRALGQATVGTTSATSTTGPMS</sequence>
<dbReference type="CDD" id="cd06261">
    <property type="entry name" value="TM_PBP2"/>
    <property type="match status" value="1"/>
</dbReference>
<feature type="transmembrane region" description="Helical" evidence="7">
    <location>
        <begin position="87"/>
        <end position="109"/>
    </location>
</feature>
<name>A0ABN3UFB5_9MICO</name>
<evidence type="ECO:0000256" key="3">
    <source>
        <dbReference type="ARBA" id="ARBA00022475"/>
    </source>
</evidence>
<evidence type="ECO:0000256" key="6">
    <source>
        <dbReference type="ARBA" id="ARBA00023136"/>
    </source>
</evidence>
<evidence type="ECO:0000259" key="9">
    <source>
        <dbReference type="PROSITE" id="PS50928"/>
    </source>
</evidence>
<evidence type="ECO:0000313" key="10">
    <source>
        <dbReference type="EMBL" id="GAA2731640.1"/>
    </source>
</evidence>
<dbReference type="Pfam" id="PF00528">
    <property type="entry name" value="BPD_transp_1"/>
    <property type="match status" value="1"/>
</dbReference>
<dbReference type="InterPro" id="IPR035906">
    <property type="entry name" value="MetI-like_sf"/>
</dbReference>
<dbReference type="EMBL" id="BAAARN010000001">
    <property type="protein sequence ID" value="GAA2731640.1"/>
    <property type="molecule type" value="Genomic_DNA"/>
</dbReference>
<dbReference type="InterPro" id="IPR000515">
    <property type="entry name" value="MetI-like"/>
</dbReference>
<evidence type="ECO:0000256" key="1">
    <source>
        <dbReference type="ARBA" id="ARBA00004651"/>
    </source>
</evidence>
<feature type="transmembrane region" description="Helical" evidence="7">
    <location>
        <begin position="263"/>
        <end position="282"/>
    </location>
</feature>
<proteinExistence type="inferred from homology"/>
<dbReference type="PANTHER" id="PTHR30193">
    <property type="entry name" value="ABC TRANSPORTER PERMEASE PROTEIN"/>
    <property type="match status" value="1"/>
</dbReference>
<organism evidence="10 11">
    <name type="scientific">Pedococcus aerophilus</name>
    <dbReference type="NCBI Taxonomy" id="436356"/>
    <lineage>
        <taxon>Bacteria</taxon>
        <taxon>Bacillati</taxon>
        <taxon>Actinomycetota</taxon>
        <taxon>Actinomycetes</taxon>
        <taxon>Micrococcales</taxon>
        <taxon>Intrasporangiaceae</taxon>
        <taxon>Pedococcus</taxon>
    </lineage>
</organism>
<comment type="caution">
    <text evidence="10">The sequence shown here is derived from an EMBL/GenBank/DDBJ whole genome shotgun (WGS) entry which is preliminary data.</text>
</comment>
<feature type="domain" description="ABC transmembrane type-1" evidence="9">
    <location>
        <begin position="83"/>
        <end position="335"/>
    </location>
</feature>
<evidence type="ECO:0000256" key="8">
    <source>
        <dbReference type="SAM" id="MobiDB-lite"/>
    </source>
</evidence>
<evidence type="ECO:0000256" key="5">
    <source>
        <dbReference type="ARBA" id="ARBA00022989"/>
    </source>
</evidence>
<evidence type="ECO:0000256" key="2">
    <source>
        <dbReference type="ARBA" id="ARBA00022448"/>
    </source>
</evidence>
<protein>
    <submittedName>
        <fullName evidence="10">Sugar ABC transporter permease</fullName>
    </submittedName>
</protein>
<keyword evidence="11" id="KW-1185">Reference proteome</keyword>
<keyword evidence="2 7" id="KW-0813">Transport</keyword>
<dbReference type="InterPro" id="IPR051393">
    <property type="entry name" value="ABC_transporter_permease"/>
</dbReference>
<feature type="compositionally biased region" description="Low complexity" evidence="8">
    <location>
        <begin position="373"/>
        <end position="388"/>
    </location>
</feature>
<reference evidence="11" key="1">
    <citation type="journal article" date="2019" name="Int. J. Syst. Evol. Microbiol.">
        <title>The Global Catalogue of Microorganisms (GCM) 10K type strain sequencing project: providing services to taxonomists for standard genome sequencing and annotation.</title>
        <authorList>
            <consortium name="The Broad Institute Genomics Platform"/>
            <consortium name="The Broad Institute Genome Sequencing Center for Infectious Disease"/>
            <person name="Wu L."/>
            <person name="Ma J."/>
        </authorList>
    </citation>
    <scope>NUCLEOTIDE SEQUENCE [LARGE SCALE GENOMIC DNA]</scope>
    <source>
        <strain evidence="11">JCM 16378</strain>
    </source>
</reference>
<comment type="subcellular location">
    <subcellularLocation>
        <location evidence="1 7">Cell membrane</location>
        <topology evidence="1 7">Multi-pass membrane protein</topology>
    </subcellularLocation>
</comment>
<evidence type="ECO:0000256" key="7">
    <source>
        <dbReference type="RuleBase" id="RU363032"/>
    </source>
</evidence>
<dbReference type="RefSeq" id="WP_344190032.1">
    <property type="nucleotide sequence ID" value="NZ_BAAARN010000001.1"/>
</dbReference>
<keyword evidence="3" id="KW-1003">Cell membrane</keyword>
<dbReference type="PROSITE" id="PS50928">
    <property type="entry name" value="ABC_TM1"/>
    <property type="match status" value="1"/>
</dbReference>
<dbReference type="SUPFAM" id="SSF161098">
    <property type="entry name" value="MetI-like"/>
    <property type="match status" value="1"/>
</dbReference>
<feature type="transmembrane region" description="Helical" evidence="7">
    <location>
        <begin position="16"/>
        <end position="43"/>
    </location>
</feature>
<comment type="similarity">
    <text evidence="7">Belongs to the binding-protein-dependent transport system permease family.</text>
</comment>
<evidence type="ECO:0000256" key="4">
    <source>
        <dbReference type="ARBA" id="ARBA00022692"/>
    </source>
</evidence>
<keyword evidence="6 7" id="KW-0472">Membrane</keyword>
<dbReference type="Proteomes" id="UP001501326">
    <property type="component" value="Unassembled WGS sequence"/>
</dbReference>
<feature type="transmembrane region" description="Helical" evidence="7">
    <location>
        <begin position="207"/>
        <end position="233"/>
    </location>
</feature>
<feature type="transmembrane region" description="Helical" evidence="7">
    <location>
        <begin position="121"/>
        <end position="143"/>
    </location>
</feature>
<feature type="transmembrane region" description="Helical" evidence="7">
    <location>
        <begin position="319"/>
        <end position="339"/>
    </location>
</feature>
<accession>A0ABN3UFB5</accession>
<feature type="region of interest" description="Disordered" evidence="8">
    <location>
        <begin position="345"/>
        <end position="388"/>
    </location>
</feature>